<evidence type="ECO:0000313" key="3">
    <source>
        <dbReference type="EMBL" id="SDM13373.1"/>
    </source>
</evidence>
<evidence type="ECO:0000313" key="4">
    <source>
        <dbReference type="Proteomes" id="UP000182146"/>
    </source>
</evidence>
<organism evidence="3 4">
    <name type="scientific">Geoalkalibacter ferrihydriticus</name>
    <dbReference type="NCBI Taxonomy" id="392333"/>
    <lineage>
        <taxon>Bacteria</taxon>
        <taxon>Pseudomonadati</taxon>
        <taxon>Thermodesulfobacteriota</taxon>
        <taxon>Desulfuromonadia</taxon>
        <taxon>Desulfuromonadales</taxon>
        <taxon>Geoalkalibacteraceae</taxon>
        <taxon>Geoalkalibacter</taxon>
    </lineage>
</organism>
<gene>
    <name evidence="3" type="ORF">SAMN05660860_01875</name>
</gene>
<evidence type="ECO:0008006" key="5">
    <source>
        <dbReference type="Google" id="ProtNLM"/>
    </source>
</evidence>
<dbReference type="RefSeq" id="WP_139172111.1">
    <property type="nucleotide sequence ID" value="NZ_FNGU01000004.1"/>
</dbReference>
<sequence>MKTTLSLLLTATLIFSLPLGAEAFFHRSSHDGHGDQHQEKAEKKHGQQDHGAAAHDTHDAHAGHDVHGEMYDLGSQSVQGVKGNAHISDVREAMAAVGMPETHHFMIHFMDEESGEPIEEGTVAVRIVNPAGEQSAPVRLIGMDGHFGADIVLDQKGTYKFIVGSALPDEVRRQFEFSYDNE</sequence>
<feature type="region of interest" description="Disordered" evidence="1">
    <location>
        <begin position="28"/>
        <end position="67"/>
    </location>
</feature>
<reference evidence="3 4" key="1">
    <citation type="submission" date="2016-10" db="EMBL/GenBank/DDBJ databases">
        <authorList>
            <person name="de Groot N.N."/>
        </authorList>
    </citation>
    <scope>NUCLEOTIDE SEQUENCE [LARGE SCALE GENOMIC DNA]</scope>
    <source>
        <strain evidence="3 4">DSM 17813</strain>
    </source>
</reference>
<feature type="signal peptide" evidence="2">
    <location>
        <begin position="1"/>
        <end position="21"/>
    </location>
</feature>
<name>A0A1G9QQX8_9BACT</name>
<evidence type="ECO:0000256" key="2">
    <source>
        <dbReference type="SAM" id="SignalP"/>
    </source>
</evidence>
<protein>
    <recommendedName>
        <fullName evidence="5">Nickel transport protein</fullName>
    </recommendedName>
</protein>
<dbReference type="AlphaFoldDB" id="A0A1G9QQX8"/>
<dbReference type="STRING" id="392333.SAMN05660860_01875"/>
<evidence type="ECO:0000256" key="1">
    <source>
        <dbReference type="SAM" id="MobiDB-lite"/>
    </source>
</evidence>
<proteinExistence type="predicted"/>
<dbReference type="OrthoDB" id="5397223at2"/>
<dbReference type="Proteomes" id="UP000182146">
    <property type="component" value="Unassembled WGS sequence"/>
</dbReference>
<accession>A0A1G9QQX8</accession>
<feature type="chain" id="PRO_5010367340" description="Nickel transport protein" evidence="2">
    <location>
        <begin position="22"/>
        <end position="182"/>
    </location>
</feature>
<dbReference type="EMBL" id="FNGU01000004">
    <property type="protein sequence ID" value="SDM13373.1"/>
    <property type="molecule type" value="Genomic_DNA"/>
</dbReference>
<keyword evidence="2" id="KW-0732">Signal</keyword>